<sequence>MDHMYKSQLQSYALKQNMELPVYAAERQGPAHAPRFRCKVTVCGQTFQSQEFCPTLKAAEHAAAKVALASLTPLNPEASSHSFWTIINGVVVDVAYKNLLQEISQKENSLLPVYATATSGPSHAPTFTSTVEFAGNLYRGEEAKTKKLAEMNAAKVAFMSIKYGHPNQTPSSPSLTLEKQEAANSNVKSSEQVSPSQLSKMVTPDVPSKWIEVYEDELPDVLNAPANSVKAINITASPVATHPTNDATLTAAPAATEMMNVAAADSSAIMPMNNVNESSARVEESEKKLVMGSGYQSIPSGQHVVCRPWNPGMTLPEDAEMLFRDDRFIAYRVVKQ</sequence>
<dbReference type="InterPro" id="IPR014720">
    <property type="entry name" value="dsRBD_dom"/>
</dbReference>
<reference evidence="6" key="1">
    <citation type="submission" date="2018-11" db="EMBL/GenBank/DDBJ databases">
        <authorList>
            <consortium name="Genoscope - CEA"/>
            <person name="William W."/>
        </authorList>
    </citation>
    <scope>NUCLEOTIDE SEQUENCE</scope>
</reference>
<evidence type="ECO:0000256" key="3">
    <source>
        <dbReference type="PROSITE-ProRule" id="PRU00266"/>
    </source>
</evidence>
<dbReference type="PANTHER" id="PTHR46031">
    <property type="match status" value="1"/>
</dbReference>
<keyword evidence="2 3" id="KW-0694">RNA-binding</keyword>
<accession>A0A3P6GDP0</accession>
<organism evidence="6">
    <name type="scientific">Brassica oleracea</name>
    <name type="common">Wild cabbage</name>
    <dbReference type="NCBI Taxonomy" id="3712"/>
    <lineage>
        <taxon>Eukaryota</taxon>
        <taxon>Viridiplantae</taxon>
        <taxon>Streptophyta</taxon>
        <taxon>Embryophyta</taxon>
        <taxon>Tracheophyta</taxon>
        <taxon>Spermatophyta</taxon>
        <taxon>Magnoliopsida</taxon>
        <taxon>eudicotyledons</taxon>
        <taxon>Gunneridae</taxon>
        <taxon>Pentapetalae</taxon>
        <taxon>rosids</taxon>
        <taxon>malvids</taxon>
        <taxon>Brassicales</taxon>
        <taxon>Brassicaceae</taxon>
        <taxon>Brassiceae</taxon>
        <taxon>Brassica</taxon>
    </lineage>
</organism>
<evidence type="ECO:0000256" key="2">
    <source>
        <dbReference type="ARBA" id="ARBA00022884"/>
    </source>
</evidence>
<name>A0A3P6GDP0_BRAOL</name>
<dbReference type="Pfam" id="PF00035">
    <property type="entry name" value="dsrm"/>
    <property type="match status" value="2"/>
</dbReference>
<dbReference type="SMART" id="SM00358">
    <property type="entry name" value="DSRM"/>
    <property type="match status" value="2"/>
</dbReference>
<gene>
    <name evidence="6" type="ORF">BOLC8T51335H</name>
</gene>
<dbReference type="CDD" id="cd19908">
    <property type="entry name" value="DSRM_AtDRB-like_rpt2"/>
    <property type="match status" value="1"/>
</dbReference>
<dbReference type="AlphaFoldDB" id="A0A3P6GDP0"/>
<dbReference type="EMBL" id="LR031879">
    <property type="protein sequence ID" value="VDD58106.1"/>
    <property type="molecule type" value="Genomic_DNA"/>
</dbReference>
<evidence type="ECO:0000256" key="1">
    <source>
        <dbReference type="ARBA" id="ARBA00022737"/>
    </source>
</evidence>
<proteinExistence type="predicted"/>
<feature type="compositionally biased region" description="Polar residues" evidence="4">
    <location>
        <begin position="167"/>
        <end position="200"/>
    </location>
</feature>
<evidence type="ECO:0000259" key="5">
    <source>
        <dbReference type="PROSITE" id="PS50137"/>
    </source>
</evidence>
<feature type="region of interest" description="Disordered" evidence="4">
    <location>
        <begin position="167"/>
        <end position="201"/>
    </location>
</feature>
<dbReference type="GO" id="GO:0003725">
    <property type="term" value="F:double-stranded RNA binding"/>
    <property type="evidence" value="ECO:0007669"/>
    <property type="project" value="InterPro"/>
</dbReference>
<feature type="domain" description="DRBM" evidence="5">
    <location>
        <begin position="95"/>
        <end position="163"/>
    </location>
</feature>
<dbReference type="InterPro" id="IPR044451">
    <property type="entry name" value="AtDRB-like_DSRM_2"/>
</dbReference>
<dbReference type="PANTHER" id="PTHR46031:SF16">
    <property type="entry name" value="DOUBLE-STRANDED RNA-BINDING PROTEIN 4"/>
    <property type="match status" value="1"/>
</dbReference>
<evidence type="ECO:0000256" key="4">
    <source>
        <dbReference type="SAM" id="MobiDB-lite"/>
    </source>
</evidence>
<dbReference type="SUPFAM" id="SSF54768">
    <property type="entry name" value="dsRNA-binding domain-like"/>
    <property type="match status" value="2"/>
</dbReference>
<protein>
    <recommendedName>
        <fullName evidence="5">DRBM domain-containing protein</fullName>
    </recommendedName>
</protein>
<keyword evidence="1" id="KW-0677">Repeat</keyword>
<dbReference type="Gene3D" id="3.30.160.20">
    <property type="match status" value="2"/>
</dbReference>
<evidence type="ECO:0000313" key="6">
    <source>
        <dbReference type="EMBL" id="VDD58106.1"/>
    </source>
</evidence>
<dbReference type="PROSITE" id="PS50137">
    <property type="entry name" value="DS_RBD"/>
    <property type="match status" value="2"/>
</dbReference>
<feature type="domain" description="DRBM" evidence="5">
    <location>
        <begin position="4"/>
        <end position="73"/>
    </location>
</feature>